<feature type="domain" description="SIS" evidence="2">
    <location>
        <begin position="25"/>
        <end position="181"/>
    </location>
</feature>
<dbReference type="NCBIfam" id="TIGR03127">
    <property type="entry name" value="RuMP_HxlB"/>
    <property type="match status" value="1"/>
</dbReference>
<dbReference type="InterPro" id="IPR046348">
    <property type="entry name" value="SIS_dom_sf"/>
</dbReference>
<accession>A0A832RX18</accession>
<dbReference type="AlphaFoldDB" id="A0A832RX18"/>
<dbReference type="GO" id="GO:0016853">
    <property type="term" value="F:isomerase activity"/>
    <property type="evidence" value="ECO:0007669"/>
    <property type="project" value="UniProtKB-KW"/>
</dbReference>
<dbReference type="InterPro" id="IPR017552">
    <property type="entry name" value="PHI/rmpB"/>
</dbReference>
<dbReference type="GO" id="GO:0097367">
    <property type="term" value="F:carbohydrate derivative binding"/>
    <property type="evidence" value="ECO:0007669"/>
    <property type="project" value="InterPro"/>
</dbReference>
<comment type="similarity">
    <text evidence="1">Belongs to the SIS family. PHI subfamily.</text>
</comment>
<organism evidence="3 4">
    <name type="scientific">Methermicoccus shengliensis</name>
    <dbReference type="NCBI Taxonomy" id="660064"/>
    <lineage>
        <taxon>Archaea</taxon>
        <taxon>Methanobacteriati</taxon>
        <taxon>Methanobacteriota</taxon>
        <taxon>Stenosarchaea group</taxon>
        <taxon>Methanomicrobia</taxon>
        <taxon>Methanosarcinales</taxon>
        <taxon>Methermicoccaceae</taxon>
        <taxon>Methermicoccus</taxon>
    </lineage>
</organism>
<dbReference type="SUPFAM" id="SSF53697">
    <property type="entry name" value="SIS domain"/>
    <property type="match status" value="1"/>
</dbReference>
<dbReference type="PANTHER" id="PTHR43443">
    <property type="entry name" value="3-HEXULOSE-6-PHOSPHATE ISOMERASE"/>
    <property type="match status" value="1"/>
</dbReference>
<proteinExistence type="inferred from homology"/>
<dbReference type="Proteomes" id="UP000600363">
    <property type="component" value="Unassembled WGS sequence"/>
</dbReference>
<evidence type="ECO:0000259" key="2">
    <source>
        <dbReference type="PROSITE" id="PS51464"/>
    </source>
</evidence>
<sequence>MLMHLVADHLIQMAEKLDKDAISHLIDELLRADAIFLMGAGRSGLVARAFAMRLMHLGLRVYVVGETTTPAVKRGDLVIAISGSGETSSIANLGKIAKQLGAKVATFTSNPASTLGSISDIVIPVSGGLYRQTPENKEKDYLEQHMMGTYRRLTPLGTLFEISTLVLADAIIAELIARTGTSEEELRARHSMLE</sequence>
<dbReference type="Pfam" id="PF01380">
    <property type="entry name" value="SIS"/>
    <property type="match status" value="1"/>
</dbReference>
<protein>
    <submittedName>
        <fullName evidence="3">6-phospho-3-hexuloisomerase</fullName>
    </submittedName>
</protein>
<evidence type="ECO:0000256" key="1">
    <source>
        <dbReference type="ARBA" id="ARBA00009235"/>
    </source>
</evidence>
<dbReference type="InterPro" id="IPR001347">
    <property type="entry name" value="SIS_dom"/>
</dbReference>
<reference evidence="3" key="1">
    <citation type="journal article" date="2020" name="bioRxiv">
        <title>A rank-normalized archaeal taxonomy based on genome phylogeny resolves widespread incomplete and uneven classifications.</title>
        <authorList>
            <person name="Rinke C."/>
            <person name="Chuvochina M."/>
            <person name="Mussig A.J."/>
            <person name="Chaumeil P.-A."/>
            <person name="Waite D.W."/>
            <person name="Whitman W.B."/>
            <person name="Parks D.H."/>
            <person name="Hugenholtz P."/>
        </authorList>
    </citation>
    <scope>NUCLEOTIDE SEQUENCE</scope>
    <source>
        <strain evidence="3">UBA12518</strain>
    </source>
</reference>
<comment type="caution">
    <text evidence="3">The sequence shown here is derived from an EMBL/GenBank/DDBJ whole genome shotgun (WGS) entry which is preliminary data.</text>
</comment>
<dbReference type="PROSITE" id="PS51464">
    <property type="entry name" value="SIS"/>
    <property type="match status" value="1"/>
</dbReference>
<dbReference type="EMBL" id="DUIH01000002">
    <property type="protein sequence ID" value="HIH69149.1"/>
    <property type="molecule type" value="Genomic_DNA"/>
</dbReference>
<dbReference type="PANTHER" id="PTHR43443:SF1">
    <property type="entry name" value="3-HEXULOSE-6-PHOSPHATE ISOMERASE"/>
    <property type="match status" value="1"/>
</dbReference>
<dbReference type="Gene3D" id="3.40.50.10490">
    <property type="entry name" value="Glucose-6-phosphate isomerase like protein, domain 1"/>
    <property type="match status" value="1"/>
</dbReference>
<evidence type="ECO:0000313" key="4">
    <source>
        <dbReference type="Proteomes" id="UP000600363"/>
    </source>
</evidence>
<dbReference type="CDD" id="cd05005">
    <property type="entry name" value="SIS_PHI"/>
    <property type="match status" value="1"/>
</dbReference>
<evidence type="ECO:0000313" key="3">
    <source>
        <dbReference type="EMBL" id="HIH69149.1"/>
    </source>
</evidence>
<name>A0A832RX18_9EURY</name>
<keyword evidence="3" id="KW-0413">Isomerase</keyword>
<dbReference type="GO" id="GO:1901135">
    <property type="term" value="P:carbohydrate derivative metabolic process"/>
    <property type="evidence" value="ECO:0007669"/>
    <property type="project" value="InterPro"/>
</dbReference>
<gene>
    <name evidence="3" type="primary">hxlB</name>
    <name evidence="3" type="ORF">HA299_00780</name>
</gene>